<feature type="signal peptide" evidence="1">
    <location>
        <begin position="1"/>
        <end position="17"/>
    </location>
</feature>
<evidence type="ECO:0000256" key="1">
    <source>
        <dbReference type="SAM" id="SignalP"/>
    </source>
</evidence>
<proteinExistence type="predicted"/>
<organism evidence="2 3">
    <name type="scientific">Xenopus laevis</name>
    <name type="common">African clawed frog</name>
    <dbReference type="NCBI Taxonomy" id="8355"/>
    <lineage>
        <taxon>Eukaryota</taxon>
        <taxon>Metazoa</taxon>
        <taxon>Chordata</taxon>
        <taxon>Craniata</taxon>
        <taxon>Vertebrata</taxon>
        <taxon>Euteleostomi</taxon>
        <taxon>Amphibia</taxon>
        <taxon>Batrachia</taxon>
        <taxon>Anura</taxon>
        <taxon>Pipoidea</taxon>
        <taxon>Pipidae</taxon>
        <taxon>Xenopodinae</taxon>
        <taxon>Xenopus</taxon>
        <taxon>Xenopus</taxon>
    </lineage>
</organism>
<gene>
    <name evidence="2" type="ORF">XELAEV_18037919mg</name>
</gene>
<evidence type="ECO:0000313" key="2">
    <source>
        <dbReference type="EMBL" id="OCT71010.1"/>
    </source>
</evidence>
<accession>A0A974CE94</accession>
<evidence type="ECO:0008006" key="4">
    <source>
        <dbReference type="Google" id="ProtNLM"/>
    </source>
</evidence>
<keyword evidence="1" id="KW-0732">Signal</keyword>
<feature type="chain" id="PRO_5038138002" description="Secreted protein" evidence="1">
    <location>
        <begin position="18"/>
        <end position="83"/>
    </location>
</feature>
<dbReference type="Proteomes" id="UP000694892">
    <property type="component" value="Chromosome 7S"/>
</dbReference>
<dbReference type="AlphaFoldDB" id="A0A974CE94"/>
<protein>
    <recommendedName>
        <fullName evidence="4">Secreted protein</fullName>
    </recommendedName>
</protein>
<reference evidence="3" key="1">
    <citation type="journal article" date="2016" name="Nature">
        <title>Genome evolution in the allotetraploid frog Xenopus laevis.</title>
        <authorList>
            <person name="Session A.M."/>
            <person name="Uno Y."/>
            <person name="Kwon T."/>
            <person name="Chapman J.A."/>
            <person name="Toyoda A."/>
            <person name="Takahashi S."/>
            <person name="Fukui A."/>
            <person name="Hikosaka A."/>
            <person name="Suzuki A."/>
            <person name="Kondo M."/>
            <person name="van Heeringen S.J."/>
            <person name="Quigley I."/>
            <person name="Heinz S."/>
            <person name="Ogino H."/>
            <person name="Ochi H."/>
            <person name="Hellsten U."/>
            <person name="Lyons J.B."/>
            <person name="Simakov O."/>
            <person name="Putnam N."/>
            <person name="Stites J."/>
            <person name="Kuroki Y."/>
            <person name="Tanaka T."/>
            <person name="Michiue T."/>
            <person name="Watanabe M."/>
            <person name="Bogdanovic O."/>
            <person name="Lister R."/>
            <person name="Georgiou G."/>
            <person name="Paranjpe S.S."/>
            <person name="van Kruijsbergen I."/>
            <person name="Shu S."/>
            <person name="Carlson J."/>
            <person name="Kinoshita T."/>
            <person name="Ohta Y."/>
            <person name="Mawaribuchi S."/>
            <person name="Jenkins J."/>
            <person name="Grimwood J."/>
            <person name="Schmutz J."/>
            <person name="Mitros T."/>
            <person name="Mozaffari S.V."/>
            <person name="Suzuki Y."/>
            <person name="Haramoto Y."/>
            <person name="Yamamoto T.S."/>
            <person name="Takagi C."/>
            <person name="Heald R."/>
            <person name="Miller K."/>
            <person name="Haudenschild C."/>
            <person name="Kitzman J."/>
            <person name="Nakayama T."/>
            <person name="Izutsu Y."/>
            <person name="Robert J."/>
            <person name="Fortriede J."/>
            <person name="Burns K."/>
            <person name="Lotay V."/>
            <person name="Karimi K."/>
            <person name="Yasuoka Y."/>
            <person name="Dichmann D.S."/>
            <person name="Flajnik M.F."/>
            <person name="Houston D.W."/>
            <person name="Shendure J."/>
            <person name="DuPasquier L."/>
            <person name="Vize P.D."/>
            <person name="Zorn A.M."/>
            <person name="Ito M."/>
            <person name="Marcotte E.M."/>
            <person name="Wallingford J.B."/>
            <person name="Ito Y."/>
            <person name="Asashima M."/>
            <person name="Ueno N."/>
            <person name="Matsuda Y."/>
            <person name="Veenstra G.J."/>
            <person name="Fujiyama A."/>
            <person name="Harland R.M."/>
            <person name="Taira M."/>
            <person name="Rokhsar D.S."/>
        </authorList>
    </citation>
    <scope>NUCLEOTIDE SEQUENCE [LARGE SCALE GENOMIC DNA]</scope>
    <source>
        <strain evidence="3">J</strain>
    </source>
</reference>
<sequence length="83" mass="9630">MIIHVSLFIIDFLSVTMCPLQRNIDTPLMHFCIPRIIPNRQETHCPRFHYCRLCVISLSSAPLSRHIPDTHKSALRTHVKSPK</sequence>
<evidence type="ECO:0000313" key="3">
    <source>
        <dbReference type="Proteomes" id="UP000694892"/>
    </source>
</evidence>
<name>A0A974CE94_XENLA</name>
<dbReference type="EMBL" id="CM004479">
    <property type="protein sequence ID" value="OCT71010.1"/>
    <property type="molecule type" value="Genomic_DNA"/>
</dbReference>